<dbReference type="AlphaFoldDB" id="A0A6N8CNK1"/>
<sequence>MIPTTMSQLDKIQNECQTLVNKRASISAIAAVVPLPGVDIGADMALMMNLLNKINHKFGLSPGQIGKLDASVKAQIMVILTSAGTQLAGKIISKKTVTMLLKKVGKHMAVKQVTKYVPIAGQAVSASISYAAMRYLGKSHIDECYEVCKRMIEEKDRTI</sequence>
<dbReference type="Proteomes" id="UP000440978">
    <property type="component" value="Unassembled WGS sequence"/>
</dbReference>
<name>A0A6N8CNK1_9BACI</name>
<dbReference type="OrthoDB" id="2646363at2"/>
<evidence type="ECO:0000313" key="2">
    <source>
        <dbReference type="Proteomes" id="UP000440978"/>
    </source>
</evidence>
<dbReference type="PANTHER" id="PTHR32341:SF10">
    <property type="entry name" value="INTERFERON-INDUCIBLE GTPASE 5"/>
    <property type="match status" value="1"/>
</dbReference>
<proteinExistence type="predicted"/>
<protein>
    <submittedName>
        <fullName evidence="1">DUF697 domain-containing protein</fullName>
    </submittedName>
</protein>
<gene>
    <name evidence="1" type="ORF">GMB86_03865</name>
</gene>
<dbReference type="EMBL" id="WNHB01000004">
    <property type="protein sequence ID" value="MTT31150.1"/>
    <property type="molecule type" value="Genomic_DNA"/>
</dbReference>
<accession>A0A6N8CNK1</accession>
<keyword evidence="2" id="KW-1185">Reference proteome</keyword>
<comment type="caution">
    <text evidence="1">The sequence shown here is derived from an EMBL/GenBank/DDBJ whole genome shotgun (WGS) entry which is preliminary data.</text>
</comment>
<reference evidence="1 2" key="1">
    <citation type="submission" date="2019-11" db="EMBL/GenBank/DDBJ databases">
        <title>Terrilactibacillus tamarindus sp. nov. BCM23-1 isolated from bark of Tamarindus indica.</title>
        <authorList>
            <person name="Kingkaew E."/>
            <person name="Tanasupawat S."/>
        </authorList>
    </citation>
    <scope>NUCLEOTIDE SEQUENCE [LARGE SCALE GENOMIC DNA]</scope>
    <source>
        <strain evidence="1 2">BCM23-1</strain>
    </source>
</reference>
<dbReference type="PANTHER" id="PTHR32341">
    <property type="entry name" value="INTERFERON-INDUCIBLE GTPASE"/>
    <property type="match status" value="1"/>
</dbReference>
<organism evidence="1 2">
    <name type="scientific">Terrilactibacillus tamarindi</name>
    <dbReference type="NCBI Taxonomy" id="2599694"/>
    <lineage>
        <taxon>Bacteria</taxon>
        <taxon>Bacillati</taxon>
        <taxon>Bacillota</taxon>
        <taxon>Bacilli</taxon>
        <taxon>Bacillales</taxon>
        <taxon>Bacillaceae</taxon>
        <taxon>Terrilactibacillus</taxon>
    </lineage>
</organism>
<dbReference type="InterPro" id="IPR051515">
    <property type="entry name" value="IRG"/>
</dbReference>
<evidence type="ECO:0000313" key="1">
    <source>
        <dbReference type="EMBL" id="MTT31150.1"/>
    </source>
</evidence>